<dbReference type="InterPro" id="IPR008030">
    <property type="entry name" value="NmrA-like"/>
</dbReference>
<gene>
    <name evidence="4" type="ORF">H2200_008673</name>
</gene>
<dbReference type="Proteomes" id="UP001172673">
    <property type="component" value="Unassembled WGS sequence"/>
</dbReference>
<proteinExistence type="predicted"/>
<dbReference type="Gene3D" id="3.90.25.10">
    <property type="entry name" value="UDP-galactose 4-epimerase, domain 1"/>
    <property type="match status" value="1"/>
</dbReference>
<comment type="caution">
    <text evidence="4">The sequence shown here is derived from an EMBL/GenBank/DDBJ whole genome shotgun (WGS) entry which is preliminary data.</text>
</comment>
<dbReference type="SUPFAM" id="SSF51735">
    <property type="entry name" value="NAD(P)-binding Rossmann-fold domains"/>
    <property type="match status" value="1"/>
</dbReference>
<dbReference type="InterPro" id="IPR051609">
    <property type="entry name" value="NmrA/Isoflavone_reductase-like"/>
</dbReference>
<evidence type="ECO:0000313" key="4">
    <source>
        <dbReference type="EMBL" id="KAJ9606665.1"/>
    </source>
</evidence>
<keyword evidence="5" id="KW-1185">Reference proteome</keyword>
<dbReference type="PANTHER" id="PTHR47706:SF1">
    <property type="entry name" value="CIPA-LIKE, PUTATIVE (AFU_ORTHOLOGUE AFUA_1G12460)-RELATED"/>
    <property type="match status" value="1"/>
</dbReference>
<reference evidence="4" key="1">
    <citation type="submission" date="2022-10" db="EMBL/GenBank/DDBJ databases">
        <title>Culturing micro-colonial fungi from biological soil crusts in the Mojave desert and describing Neophaeococcomyces mojavensis, and introducing the new genera and species Taxawa tesnikishii.</title>
        <authorList>
            <person name="Kurbessoian T."/>
            <person name="Stajich J.E."/>
        </authorList>
    </citation>
    <scope>NUCLEOTIDE SEQUENCE</scope>
    <source>
        <strain evidence="4">TK_41</strain>
    </source>
</reference>
<dbReference type="AlphaFoldDB" id="A0AA38X4V5"/>
<evidence type="ECO:0000256" key="2">
    <source>
        <dbReference type="ARBA" id="ARBA00023002"/>
    </source>
</evidence>
<dbReference type="PANTHER" id="PTHR47706">
    <property type="entry name" value="NMRA-LIKE FAMILY PROTEIN"/>
    <property type="match status" value="1"/>
</dbReference>
<organism evidence="4 5">
    <name type="scientific">Cladophialophora chaetospira</name>
    <dbReference type="NCBI Taxonomy" id="386627"/>
    <lineage>
        <taxon>Eukaryota</taxon>
        <taxon>Fungi</taxon>
        <taxon>Dikarya</taxon>
        <taxon>Ascomycota</taxon>
        <taxon>Pezizomycotina</taxon>
        <taxon>Eurotiomycetes</taxon>
        <taxon>Chaetothyriomycetidae</taxon>
        <taxon>Chaetothyriales</taxon>
        <taxon>Herpotrichiellaceae</taxon>
        <taxon>Cladophialophora</taxon>
    </lineage>
</organism>
<accession>A0AA38X4V5</accession>
<dbReference type="Gene3D" id="3.40.50.720">
    <property type="entry name" value="NAD(P)-binding Rossmann-like Domain"/>
    <property type="match status" value="1"/>
</dbReference>
<dbReference type="Pfam" id="PF05368">
    <property type="entry name" value="NmrA"/>
    <property type="match status" value="1"/>
</dbReference>
<dbReference type="GO" id="GO:0016491">
    <property type="term" value="F:oxidoreductase activity"/>
    <property type="evidence" value="ECO:0007669"/>
    <property type="project" value="UniProtKB-KW"/>
</dbReference>
<dbReference type="InterPro" id="IPR036291">
    <property type="entry name" value="NAD(P)-bd_dom_sf"/>
</dbReference>
<dbReference type="EMBL" id="JAPDRK010000013">
    <property type="protein sequence ID" value="KAJ9606665.1"/>
    <property type="molecule type" value="Genomic_DNA"/>
</dbReference>
<protein>
    <recommendedName>
        <fullName evidence="3">NmrA-like domain-containing protein</fullName>
    </recommendedName>
</protein>
<sequence length="332" mass="36185">MAAEPVQTRVAVVGLTLMKPNGNLGKYVIPALAASGFEITVVTREPEKAQELVRSLSGSKAISSDAPIFVVKGDYTTPESLTPTLAGHDSVISLLNRDQTAAQMLVIDATILAGVKHIIPAAFGIDSRNSEVRALPHLAIGYIKSEEHLLKAIADTNGRTSFTIIHNGGFLEWLLQYDLYINLSGQGDEPSMVFDDGNIKVSVSSMVDIGKAVATAVTHRHDERFRDQFLLMHNLAISQNEMLGIAKKILPDKPWPVVKVDTIEAEKKSQEIFDASVASGEKAPASAYHGFFARAFFGKGLGYFPQVDNELLGVKERDVVWLKSLVERYLIV</sequence>
<evidence type="ECO:0000313" key="5">
    <source>
        <dbReference type="Proteomes" id="UP001172673"/>
    </source>
</evidence>
<keyword evidence="2" id="KW-0560">Oxidoreductase</keyword>
<feature type="domain" description="NmrA-like" evidence="3">
    <location>
        <begin position="20"/>
        <end position="247"/>
    </location>
</feature>
<evidence type="ECO:0000256" key="1">
    <source>
        <dbReference type="ARBA" id="ARBA00022857"/>
    </source>
</evidence>
<name>A0AA38X4V5_9EURO</name>
<keyword evidence="1" id="KW-0521">NADP</keyword>
<evidence type="ECO:0000259" key="3">
    <source>
        <dbReference type="Pfam" id="PF05368"/>
    </source>
</evidence>